<dbReference type="Pfam" id="PF02518">
    <property type="entry name" value="HATPase_c"/>
    <property type="match status" value="1"/>
</dbReference>
<dbReference type="InterPro" id="IPR005467">
    <property type="entry name" value="His_kinase_dom"/>
</dbReference>
<dbReference type="Pfam" id="PF00512">
    <property type="entry name" value="HisKA"/>
    <property type="match status" value="1"/>
</dbReference>
<dbReference type="CDD" id="cd00130">
    <property type="entry name" value="PAS"/>
    <property type="match status" value="1"/>
</dbReference>
<dbReference type="Gene3D" id="3.30.565.10">
    <property type="entry name" value="Histidine kinase-like ATPase, C-terminal domain"/>
    <property type="match status" value="1"/>
</dbReference>
<accession>A0A934W422</accession>
<dbReference type="PANTHER" id="PTHR43065">
    <property type="entry name" value="SENSOR HISTIDINE KINASE"/>
    <property type="match status" value="1"/>
</dbReference>
<evidence type="ECO:0000259" key="8">
    <source>
        <dbReference type="PROSITE" id="PS50109"/>
    </source>
</evidence>
<dbReference type="InterPro" id="IPR036097">
    <property type="entry name" value="HisK_dim/P_sf"/>
</dbReference>
<dbReference type="SMART" id="SM00448">
    <property type="entry name" value="REC"/>
    <property type="match status" value="1"/>
</dbReference>
<dbReference type="InterPro" id="IPR004358">
    <property type="entry name" value="Sig_transdc_His_kin-like_C"/>
</dbReference>
<comment type="catalytic activity">
    <reaction evidence="1">
        <text>ATP + protein L-histidine = ADP + protein N-phospho-L-histidine.</text>
        <dbReference type="EC" id="2.7.13.3"/>
    </reaction>
</comment>
<dbReference type="EMBL" id="JAEPBG010000001">
    <property type="protein sequence ID" value="MBK4733437.1"/>
    <property type="molecule type" value="Genomic_DNA"/>
</dbReference>
<dbReference type="PROSITE" id="PS50112">
    <property type="entry name" value="PAS"/>
    <property type="match status" value="1"/>
</dbReference>
<dbReference type="InterPro" id="IPR003018">
    <property type="entry name" value="GAF"/>
</dbReference>
<sequence length="700" mass="75678">MAKRSIGGHKRTRARAAAAEAGRGQQSFRLLAEALEELMAAHSRGGVLGVLCKFARTLVGADGVTVVLREGEECFYARSDSPLGPLWEGQRFPLISCISGWAMLNCQTAIVPDVFVDPRIPHGVYRPTFVRSLVMVPLGRVQPSAAIGAYWANTRRPSDVEVSLLETLARAAGGALERCVSDERIRASEQRLRALFTNTVVGFGIATLDGRLVEANHRLVDILGYGAQELMEKSLFDFTHPADVPRNRELLSALIAGEISHFHLQKRYLNSAGCTVWVHNYVWLITDAAGAPTQLAAAVIDITREKEAQERLAQAQRLDSLGQLTGGIAHDFNNLLTVINGSAEVIAEQAKERHENLHELAKIVQSAGERAAALTRRLLSFARQQALDPVVIRLDEVLAGMEGMLRRVLGEDIEVKVKTSAPHCLTLVDQAQLESAVLNLCVNARDAMPRGGALTMETAEVAADAAARFPELPPGRRYIALSVSDTGVGMTTDVQDRAFEPFFSTKPKGAGTGLGLSMVYGFAKQSDGHVTMRSTPGKGTTVSLFLPASCDARAKAPLKREPAAAGRGEHILLVEDDDAVRRHVERSLTSLGYRVESASNADQALELLMLEKRYDLLLTDLVMPGRLDGVGLARAARQLDPGLRVLYTTGYADRRAELTQGEFAIDVLHKPYGRADLARKVKAALSASGTGSEPAMALPV</sequence>
<dbReference type="PANTHER" id="PTHR43065:SF42">
    <property type="entry name" value="TWO-COMPONENT SENSOR PPRA"/>
    <property type="match status" value="1"/>
</dbReference>
<dbReference type="InterPro" id="IPR011006">
    <property type="entry name" value="CheY-like_superfamily"/>
</dbReference>
<evidence type="ECO:0000259" key="9">
    <source>
        <dbReference type="PROSITE" id="PS50110"/>
    </source>
</evidence>
<name>A0A934W422_9BURK</name>
<evidence type="ECO:0000259" key="10">
    <source>
        <dbReference type="PROSITE" id="PS50112"/>
    </source>
</evidence>
<dbReference type="SUPFAM" id="SSF52172">
    <property type="entry name" value="CheY-like"/>
    <property type="match status" value="1"/>
</dbReference>
<dbReference type="InterPro" id="IPR000700">
    <property type="entry name" value="PAS-assoc_C"/>
</dbReference>
<gene>
    <name evidence="12" type="ORF">JJB74_02230</name>
</gene>
<evidence type="ECO:0000256" key="5">
    <source>
        <dbReference type="ARBA" id="ARBA00022777"/>
    </source>
</evidence>
<dbReference type="SUPFAM" id="SSF47384">
    <property type="entry name" value="Homodimeric domain of signal transducing histidine kinase"/>
    <property type="match status" value="1"/>
</dbReference>
<evidence type="ECO:0000256" key="7">
    <source>
        <dbReference type="SAM" id="MobiDB-lite"/>
    </source>
</evidence>
<evidence type="ECO:0000256" key="2">
    <source>
        <dbReference type="ARBA" id="ARBA00012438"/>
    </source>
</evidence>
<feature type="domain" description="PAS" evidence="10">
    <location>
        <begin position="188"/>
        <end position="258"/>
    </location>
</feature>
<dbReference type="NCBIfam" id="TIGR00229">
    <property type="entry name" value="sensory_box"/>
    <property type="match status" value="1"/>
</dbReference>
<evidence type="ECO:0000256" key="6">
    <source>
        <dbReference type="PROSITE-ProRule" id="PRU00169"/>
    </source>
</evidence>
<feature type="domain" description="Response regulatory" evidence="9">
    <location>
        <begin position="570"/>
        <end position="685"/>
    </location>
</feature>
<keyword evidence="5" id="KW-0418">Kinase</keyword>
<evidence type="ECO:0000256" key="4">
    <source>
        <dbReference type="ARBA" id="ARBA00022679"/>
    </source>
</evidence>
<dbReference type="SMART" id="SM00091">
    <property type="entry name" value="PAS"/>
    <property type="match status" value="1"/>
</dbReference>
<dbReference type="PROSITE" id="PS50109">
    <property type="entry name" value="HIS_KIN"/>
    <property type="match status" value="1"/>
</dbReference>
<dbReference type="Proteomes" id="UP000622890">
    <property type="component" value="Unassembled WGS sequence"/>
</dbReference>
<feature type="region of interest" description="Disordered" evidence="7">
    <location>
        <begin position="1"/>
        <end position="20"/>
    </location>
</feature>
<dbReference type="Gene3D" id="3.40.50.2300">
    <property type="match status" value="1"/>
</dbReference>
<dbReference type="InterPro" id="IPR035965">
    <property type="entry name" value="PAS-like_dom_sf"/>
</dbReference>
<feature type="modified residue" description="4-aspartylphosphate" evidence="6">
    <location>
        <position position="620"/>
    </location>
</feature>
<dbReference type="InterPro" id="IPR036890">
    <property type="entry name" value="HATPase_C_sf"/>
</dbReference>
<dbReference type="InterPro" id="IPR029016">
    <property type="entry name" value="GAF-like_dom_sf"/>
</dbReference>
<evidence type="ECO:0000313" key="12">
    <source>
        <dbReference type="EMBL" id="MBK4733437.1"/>
    </source>
</evidence>
<keyword evidence="3 6" id="KW-0597">Phosphoprotein</keyword>
<organism evidence="12 13">
    <name type="scientific">Noviherbaspirillum pedocola</name>
    <dbReference type="NCBI Taxonomy" id="2801341"/>
    <lineage>
        <taxon>Bacteria</taxon>
        <taxon>Pseudomonadati</taxon>
        <taxon>Pseudomonadota</taxon>
        <taxon>Betaproteobacteria</taxon>
        <taxon>Burkholderiales</taxon>
        <taxon>Oxalobacteraceae</taxon>
        <taxon>Noviherbaspirillum</taxon>
    </lineage>
</organism>
<dbReference type="SMART" id="SM00388">
    <property type="entry name" value="HisKA"/>
    <property type="match status" value="1"/>
</dbReference>
<keyword evidence="13" id="KW-1185">Reference proteome</keyword>
<feature type="domain" description="Histidine kinase" evidence="8">
    <location>
        <begin position="327"/>
        <end position="550"/>
    </location>
</feature>
<dbReference type="InterPro" id="IPR001789">
    <property type="entry name" value="Sig_transdc_resp-reg_receiver"/>
</dbReference>
<protein>
    <recommendedName>
        <fullName evidence="2">histidine kinase</fullName>
        <ecNumber evidence="2">2.7.13.3</ecNumber>
    </recommendedName>
</protein>
<dbReference type="RefSeq" id="WP_200590200.1">
    <property type="nucleotide sequence ID" value="NZ_JAEPBG010000001.1"/>
</dbReference>
<dbReference type="Gene3D" id="1.10.287.130">
    <property type="match status" value="1"/>
</dbReference>
<dbReference type="Pfam" id="PF00072">
    <property type="entry name" value="Response_reg"/>
    <property type="match status" value="1"/>
</dbReference>
<dbReference type="EC" id="2.7.13.3" evidence="2"/>
<feature type="compositionally biased region" description="Basic residues" evidence="7">
    <location>
        <begin position="1"/>
        <end position="14"/>
    </location>
</feature>
<dbReference type="PROSITE" id="PS50110">
    <property type="entry name" value="RESPONSE_REGULATORY"/>
    <property type="match status" value="1"/>
</dbReference>
<feature type="domain" description="PAC" evidence="11">
    <location>
        <begin position="262"/>
        <end position="314"/>
    </location>
</feature>
<evidence type="ECO:0000256" key="3">
    <source>
        <dbReference type="ARBA" id="ARBA00022553"/>
    </source>
</evidence>
<dbReference type="InterPro" id="IPR013655">
    <property type="entry name" value="PAS_fold_3"/>
</dbReference>
<proteinExistence type="predicted"/>
<dbReference type="PROSITE" id="PS50113">
    <property type="entry name" value="PAC"/>
    <property type="match status" value="1"/>
</dbReference>
<comment type="caution">
    <text evidence="12">The sequence shown here is derived from an EMBL/GenBank/DDBJ whole genome shotgun (WGS) entry which is preliminary data.</text>
</comment>
<dbReference type="SUPFAM" id="SSF55785">
    <property type="entry name" value="PYP-like sensor domain (PAS domain)"/>
    <property type="match status" value="1"/>
</dbReference>
<dbReference type="Pfam" id="PF13185">
    <property type="entry name" value="GAF_2"/>
    <property type="match status" value="1"/>
</dbReference>
<dbReference type="Gene3D" id="3.30.450.40">
    <property type="match status" value="1"/>
</dbReference>
<dbReference type="InterPro" id="IPR003594">
    <property type="entry name" value="HATPase_dom"/>
</dbReference>
<dbReference type="SUPFAM" id="SSF55781">
    <property type="entry name" value="GAF domain-like"/>
    <property type="match status" value="1"/>
</dbReference>
<dbReference type="CDD" id="cd00082">
    <property type="entry name" value="HisKA"/>
    <property type="match status" value="1"/>
</dbReference>
<dbReference type="InterPro" id="IPR000014">
    <property type="entry name" value="PAS"/>
</dbReference>
<dbReference type="SUPFAM" id="SSF55874">
    <property type="entry name" value="ATPase domain of HSP90 chaperone/DNA topoisomerase II/histidine kinase"/>
    <property type="match status" value="1"/>
</dbReference>
<reference evidence="12" key="1">
    <citation type="submission" date="2021-01" db="EMBL/GenBank/DDBJ databases">
        <title>Genome sequence of strain Noviherbaspirillum sp. DKR-6.</title>
        <authorList>
            <person name="Chaudhary D.K."/>
        </authorList>
    </citation>
    <scope>NUCLEOTIDE SEQUENCE</scope>
    <source>
        <strain evidence="12">DKR-6</strain>
    </source>
</reference>
<dbReference type="Gene3D" id="3.30.450.20">
    <property type="entry name" value="PAS domain"/>
    <property type="match status" value="1"/>
</dbReference>
<dbReference type="GO" id="GO:0000155">
    <property type="term" value="F:phosphorelay sensor kinase activity"/>
    <property type="evidence" value="ECO:0007669"/>
    <property type="project" value="InterPro"/>
</dbReference>
<dbReference type="InterPro" id="IPR003661">
    <property type="entry name" value="HisK_dim/P_dom"/>
</dbReference>
<evidence type="ECO:0000259" key="11">
    <source>
        <dbReference type="PROSITE" id="PS50113"/>
    </source>
</evidence>
<evidence type="ECO:0000313" key="13">
    <source>
        <dbReference type="Proteomes" id="UP000622890"/>
    </source>
</evidence>
<dbReference type="PRINTS" id="PR00344">
    <property type="entry name" value="BCTRLSENSOR"/>
</dbReference>
<dbReference type="AlphaFoldDB" id="A0A934W422"/>
<dbReference type="Pfam" id="PF08447">
    <property type="entry name" value="PAS_3"/>
    <property type="match status" value="1"/>
</dbReference>
<dbReference type="SMART" id="SM00387">
    <property type="entry name" value="HATPase_c"/>
    <property type="match status" value="1"/>
</dbReference>
<keyword evidence="4" id="KW-0808">Transferase</keyword>
<evidence type="ECO:0000256" key="1">
    <source>
        <dbReference type="ARBA" id="ARBA00000085"/>
    </source>
</evidence>